<evidence type="ECO:0000313" key="11">
    <source>
        <dbReference type="EMBL" id="KAF2319102.1"/>
    </source>
</evidence>
<dbReference type="InterPro" id="IPR029962">
    <property type="entry name" value="TBL"/>
</dbReference>
<evidence type="ECO:0000313" key="12">
    <source>
        <dbReference type="Proteomes" id="UP000467840"/>
    </source>
</evidence>
<sequence>MYNEDAKSMAEFPFSWPKSQEIQEEPSKQANPVQETIKNDEQATVSLNSRTSVEELHDKTTDQESDGNSKKSSIAAKEDKQKIELPSMEEEDDEEVELPPEQCDLFTGKWVFDNATRPLYKEDECEFLTAQVTCLRNGRKDSMYQNWKWQPRDCSLPKFKPRLLLNKLRNKRLMFVGDSLNRNQWESMICLVQSAIPPGRKTWRKEGSLAIFTIEGDDTARNVSLGLQFHNRVLLGPFLVESNSDDPNKHSILNRIIMPESINKHGINWKNVDYLIFNTYIWWMNTASMKVLRGSFDEGATEYDEIQRPVAYRRVLTTWSKWVDENVDPNRTMVFFSSMSPLHIKSLDWNNSDGIKCAKETTPVLNTSMPLNVGTDRRLFVIAANLTQSMKVPVHFINITTLSEYRKDAHTSVHTIRQGKMLTPEQQADPATYADCIHCDEFKSVAESFLLSGLKLAEIHEKDDDVEVLLPPKDCDFYTEKWVLDNVTHPLYNEEECEFLSRQVTCLRNGRQDSLYQNWRWQTRDCSLPKFRPRLLLEKLRGKRLMFVGDSLNRNQWESMVCLVQSAIPPGQKSLSESGSFSIFRIEDYNPTIEFYWSPFLVESNSDNPQKHSILDRVIMPESINKHGENWKGVRYLIFNTYIWWMNSPNMKVLKQGIMFNESNVEYKEIERTVACGRVLRTLGKWVEENVDPDLTSVYFMSMSPLHIKSSDWNNPEGIKCARETTPVATMTAPLDVGTDRRLFFIATNVTKSIKVPVHIINITTISEYRKDAHTLKEPLREPVSNSSNPLVQENAKIVDNEEPQMEGSTADLEKSAKVIQEQESMELLNLEEADEDVVVPPEDCNIFIGEWVLDNLTHPLYKEDECEFLSEEVTCLRNGRMDSLYQNWRWQPRYCHLPKKKRGPLDEGAIAEYDEIELPIAYERALRTWAKWVEKNVNPNKTSVFFNSMSPTHIKISCNEATRRIPLTIWVLVVVTFLSISFVGCLKNDKKYHRNKVEECDIFAGEWVLDNKTHPLYKEDECEFLSLWSACLKNGRPDSMYLNWRWQPRECSLPKFKAKHLLRKLKGKKLMFVGDSIHNNQWQSLVCLVESAVSPSQKSVDYSGYPQVFRIKKYNVTIEFYWAPYLVESSVDPPKFRDGKTTAVIMAESIAKHGNNWKDADYLIFDSYAWWIKHPTVRVLQGSFEEGDTKYVEIERHIIFEKVLRTWANWVEENIDHKRTSIFFSSASPQHYRSLDWNNPNGVNCASETTPILSTSMPINVGTDRQIFSIAADVIRSMKVEVHFLNITSLSEYRKEAHPSVYIIQDGKLLTPKQKSNPAKYADCVHWCVPGLPDTWNELLYASIVTHS</sequence>
<feature type="domain" description="Trichome birefringence-like C-terminal" evidence="9">
    <location>
        <begin position="911"/>
        <end position="956"/>
    </location>
</feature>
<evidence type="ECO:0000256" key="2">
    <source>
        <dbReference type="ARBA" id="ARBA00007727"/>
    </source>
</evidence>
<dbReference type="GO" id="GO:0016413">
    <property type="term" value="F:O-acetyltransferase activity"/>
    <property type="evidence" value="ECO:0007669"/>
    <property type="project" value="InterPro"/>
</dbReference>
<dbReference type="GO" id="GO:0005794">
    <property type="term" value="C:Golgi apparatus"/>
    <property type="evidence" value="ECO:0007669"/>
    <property type="project" value="TreeGrafter"/>
</dbReference>
<feature type="domain" description="Trichome birefringence-like C-terminal" evidence="9">
    <location>
        <begin position="156"/>
        <end position="438"/>
    </location>
</feature>
<dbReference type="Proteomes" id="UP000467840">
    <property type="component" value="Chromosome 10"/>
</dbReference>
<feature type="domain" description="Trichome birefringence-like N-terminal" evidence="10">
    <location>
        <begin position="101"/>
        <end position="155"/>
    </location>
</feature>
<gene>
    <name evidence="11" type="ORF">GH714_013299</name>
</gene>
<dbReference type="InterPro" id="IPR026057">
    <property type="entry name" value="TBL_C"/>
</dbReference>
<evidence type="ECO:0000256" key="1">
    <source>
        <dbReference type="ARBA" id="ARBA00004167"/>
    </source>
</evidence>
<evidence type="ECO:0008006" key="13">
    <source>
        <dbReference type="Google" id="ProtNLM"/>
    </source>
</evidence>
<dbReference type="EMBL" id="JAAGAX010000003">
    <property type="protein sequence ID" value="KAF2319102.1"/>
    <property type="molecule type" value="Genomic_DNA"/>
</dbReference>
<evidence type="ECO:0000259" key="9">
    <source>
        <dbReference type="Pfam" id="PF13839"/>
    </source>
</evidence>
<feature type="transmembrane region" description="Helical" evidence="8">
    <location>
        <begin position="968"/>
        <end position="987"/>
    </location>
</feature>
<comment type="subcellular location">
    <subcellularLocation>
        <location evidence="1">Membrane</location>
        <topology evidence="1">Single-pass membrane protein</topology>
    </subcellularLocation>
</comment>
<evidence type="ECO:0000256" key="6">
    <source>
        <dbReference type="ARBA" id="ARBA00023136"/>
    </source>
</evidence>
<proteinExistence type="inferred from homology"/>
<comment type="caution">
    <text evidence="11">The sequence shown here is derived from an EMBL/GenBank/DDBJ whole genome shotgun (WGS) entry which is preliminary data.</text>
</comment>
<feature type="region of interest" description="Disordered" evidence="7">
    <location>
        <begin position="1"/>
        <end position="97"/>
    </location>
</feature>
<evidence type="ECO:0000256" key="4">
    <source>
        <dbReference type="ARBA" id="ARBA00022968"/>
    </source>
</evidence>
<keyword evidence="5 8" id="KW-1133">Transmembrane helix</keyword>
<keyword evidence="4" id="KW-0735">Signal-anchor</keyword>
<evidence type="ECO:0000256" key="5">
    <source>
        <dbReference type="ARBA" id="ARBA00022989"/>
    </source>
</evidence>
<evidence type="ECO:0000259" key="10">
    <source>
        <dbReference type="Pfam" id="PF14416"/>
    </source>
</evidence>
<name>A0A6A6MYS9_HEVBR</name>
<feature type="domain" description="Trichome birefringence-like C-terminal" evidence="9">
    <location>
        <begin position="1054"/>
        <end position="1343"/>
    </location>
</feature>
<evidence type="ECO:0000256" key="7">
    <source>
        <dbReference type="SAM" id="MobiDB-lite"/>
    </source>
</evidence>
<dbReference type="PANTHER" id="PTHR32285:SF157">
    <property type="entry name" value="PROTEIN TRICHOME BIREFRINGENCE-LIKE 30"/>
    <property type="match status" value="1"/>
</dbReference>
<feature type="domain" description="Trichome birefringence-like N-terminal" evidence="10">
    <location>
        <begin position="999"/>
        <end position="1053"/>
    </location>
</feature>
<feature type="compositionally biased region" description="Basic and acidic residues" evidence="7">
    <location>
        <begin position="52"/>
        <end position="62"/>
    </location>
</feature>
<dbReference type="Pfam" id="PF13839">
    <property type="entry name" value="PC-Esterase"/>
    <property type="match status" value="4"/>
</dbReference>
<feature type="domain" description="Trichome birefringence-like C-terminal" evidence="9">
    <location>
        <begin position="528"/>
        <end position="775"/>
    </location>
</feature>
<evidence type="ECO:0000256" key="3">
    <source>
        <dbReference type="ARBA" id="ARBA00022692"/>
    </source>
</evidence>
<dbReference type="Pfam" id="PF14416">
    <property type="entry name" value="PMR5N"/>
    <property type="match status" value="4"/>
</dbReference>
<accession>A0A6A6MYS9</accession>
<protein>
    <recommendedName>
        <fullName evidence="13">Trichome birefringence-like N-terminal domain-containing protein</fullName>
    </recommendedName>
</protein>
<feature type="domain" description="Trichome birefringence-like N-terminal" evidence="10">
    <location>
        <begin position="844"/>
        <end position="897"/>
    </location>
</feature>
<dbReference type="GO" id="GO:0016020">
    <property type="term" value="C:membrane"/>
    <property type="evidence" value="ECO:0007669"/>
    <property type="project" value="UniProtKB-SubCell"/>
</dbReference>
<dbReference type="InterPro" id="IPR025846">
    <property type="entry name" value="TBL_N"/>
</dbReference>
<evidence type="ECO:0000256" key="8">
    <source>
        <dbReference type="SAM" id="Phobius"/>
    </source>
</evidence>
<organism evidence="11 12">
    <name type="scientific">Hevea brasiliensis</name>
    <name type="common">Para rubber tree</name>
    <name type="synonym">Siphonia brasiliensis</name>
    <dbReference type="NCBI Taxonomy" id="3981"/>
    <lineage>
        <taxon>Eukaryota</taxon>
        <taxon>Viridiplantae</taxon>
        <taxon>Streptophyta</taxon>
        <taxon>Embryophyta</taxon>
        <taxon>Tracheophyta</taxon>
        <taxon>Spermatophyta</taxon>
        <taxon>Magnoliopsida</taxon>
        <taxon>eudicotyledons</taxon>
        <taxon>Gunneridae</taxon>
        <taxon>Pentapetalae</taxon>
        <taxon>rosids</taxon>
        <taxon>fabids</taxon>
        <taxon>Malpighiales</taxon>
        <taxon>Euphorbiaceae</taxon>
        <taxon>Crotonoideae</taxon>
        <taxon>Micrandreae</taxon>
        <taxon>Hevea</taxon>
    </lineage>
</organism>
<reference evidence="11 12" key="1">
    <citation type="journal article" date="2020" name="Mol. Plant">
        <title>The Chromosome-Based Rubber Tree Genome Provides New Insights into Spurge Genome Evolution and Rubber Biosynthesis.</title>
        <authorList>
            <person name="Liu J."/>
            <person name="Shi C."/>
            <person name="Shi C.C."/>
            <person name="Li W."/>
            <person name="Zhang Q.J."/>
            <person name="Zhang Y."/>
            <person name="Li K."/>
            <person name="Lu H.F."/>
            <person name="Shi C."/>
            <person name="Zhu S.T."/>
            <person name="Xiao Z.Y."/>
            <person name="Nan H."/>
            <person name="Yue Y."/>
            <person name="Zhu X.G."/>
            <person name="Wu Y."/>
            <person name="Hong X.N."/>
            <person name="Fan G.Y."/>
            <person name="Tong Y."/>
            <person name="Zhang D."/>
            <person name="Mao C.L."/>
            <person name="Liu Y.L."/>
            <person name="Hao S.J."/>
            <person name="Liu W.Q."/>
            <person name="Lv M.Q."/>
            <person name="Zhang H.B."/>
            <person name="Liu Y."/>
            <person name="Hu-Tang G.R."/>
            <person name="Wang J.P."/>
            <person name="Wang J.H."/>
            <person name="Sun Y.H."/>
            <person name="Ni S.B."/>
            <person name="Chen W.B."/>
            <person name="Zhang X.C."/>
            <person name="Jiao Y.N."/>
            <person name="Eichler E.E."/>
            <person name="Li G.H."/>
            <person name="Liu X."/>
            <person name="Gao L.Z."/>
        </authorList>
    </citation>
    <scope>NUCLEOTIDE SEQUENCE [LARGE SCALE GENOMIC DNA]</scope>
    <source>
        <strain evidence="12">cv. GT1</strain>
        <tissue evidence="11">Leaf</tissue>
    </source>
</reference>
<comment type="similarity">
    <text evidence="2">Belongs to the PC-esterase family. TBL subfamily.</text>
</comment>
<feature type="domain" description="Trichome birefringence-like N-terminal" evidence="10">
    <location>
        <begin position="474"/>
        <end position="527"/>
    </location>
</feature>
<feature type="compositionally biased region" description="Polar residues" evidence="7">
    <location>
        <begin position="28"/>
        <end position="51"/>
    </location>
</feature>
<keyword evidence="12" id="KW-1185">Reference proteome</keyword>
<dbReference type="PANTHER" id="PTHR32285">
    <property type="entry name" value="PROTEIN TRICHOME BIREFRINGENCE-LIKE 9-RELATED"/>
    <property type="match status" value="1"/>
</dbReference>
<keyword evidence="6 8" id="KW-0472">Membrane</keyword>
<keyword evidence="3 8" id="KW-0812">Transmembrane</keyword>
<feature type="compositionally biased region" description="Acidic residues" evidence="7">
    <location>
        <begin position="87"/>
        <end position="97"/>
    </location>
</feature>